<comment type="subcellular location">
    <subcellularLocation>
        <location evidence="1">Membrane</location>
        <topology evidence="1">Multi-pass membrane protein</topology>
    </subcellularLocation>
</comment>
<feature type="domain" description="Amino acid permease/ SLC12A" evidence="7">
    <location>
        <begin position="37"/>
        <end position="143"/>
    </location>
</feature>
<dbReference type="GO" id="GO:1990573">
    <property type="term" value="P:potassium ion import across plasma membrane"/>
    <property type="evidence" value="ECO:0007669"/>
    <property type="project" value="TreeGrafter"/>
</dbReference>
<dbReference type="GO" id="GO:0015379">
    <property type="term" value="F:potassium:chloride symporter activity"/>
    <property type="evidence" value="ECO:0007669"/>
    <property type="project" value="TreeGrafter"/>
</dbReference>
<dbReference type="GO" id="GO:0005886">
    <property type="term" value="C:plasma membrane"/>
    <property type="evidence" value="ECO:0007669"/>
    <property type="project" value="TreeGrafter"/>
</dbReference>
<protein>
    <submittedName>
        <fullName evidence="9">Amino acid permease/ SLC12A domain-containing protein</fullName>
    </submittedName>
</protein>
<keyword evidence="2 6" id="KW-0812">Transmembrane</keyword>
<dbReference type="PANTHER" id="PTHR11827">
    <property type="entry name" value="SOLUTE CARRIER FAMILY 12, CATION COTRANSPORTERS"/>
    <property type="match status" value="1"/>
</dbReference>
<dbReference type="GO" id="GO:0055064">
    <property type="term" value="P:chloride ion homeostasis"/>
    <property type="evidence" value="ECO:0007669"/>
    <property type="project" value="TreeGrafter"/>
</dbReference>
<feature type="region of interest" description="Disordered" evidence="5">
    <location>
        <begin position="1"/>
        <end position="27"/>
    </location>
</feature>
<dbReference type="GO" id="GO:0007268">
    <property type="term" value="P:chemical synaptic transmission"/>
    <property type="evidence" value="ECO:0007669"/>
    <property type="project" value="TreeGrafter"/>
</dbReference>
<proteinExistence type="predicted"/>
<dbReference type="PANTHER" id="PTHR11827:SF73">
    <property type="entry name" value="KAZACHOC, ISOFORM G"/>
    <property type="match status" value="1"/>
</dbReference>
<dbReference type="GO" id="GO:0006884">
    <property type="term" value="P:cell volume homeostasis"/>
    <property type="evidence" value="ECO:0007669"/>
    <property type="project" value="TreeGrafter"/>
</dbReference>
<dbReference type="WBParaSite" id="nRc.2.0.1.t46742-RA">
    <property type="protein sequence ID" value="nRc.2.0.1.t46742-RA"/>
    <property type="gene ID" value="nRc.2.0.1.g46742"/>
</dbReference>
<organism evidence="8 9">
    <name type="scientific">Romanomermis culicivorax</name>
    <name type="common">Nematode worm</name>
    <dbReference type="NCBI Taxonomy" id="13658"/>
    <lineage>
        <taxon>Eukaryota</taxon>
        <taxon>Metazoa</taxon>
        <taxon>Ecdysozoa</taxon>
        <taxon>Nematoda</taxon>
        <taxon>Enoplea</taxon>
        <taxon>Dorylaimia</taxon>
        <taxon>Mermithida</taxon>
        <taxon>Mermithoidea</taxon>
        <taxon>Mermithidae</taxon>
        <taxon>Romanomermis</taxon>
    </lineage>
</organism>
<evidence type="ECO:0000256" key="6">
    <source>
        <dbReference type="SAM" id="Phobius"/>
    </source>
</evidence>
<evidence type="ECO:0000313" key="8">
    <source>
        <dbReference type="Proteomes" id="UP000887565"/>
    </source>
</evidence>
<evidence type="ECO:0000313" key="9">
    <source>
        <dbReference type="WBParaSite" id="nRc.2.0.1.t46742-RA"/>
    </source>
</evidence>
<dbReference type="GO" id="GO:0045202">
    <property type="term" value="C:synapse"/>
    <property type="evidence" value="ECO:0007669"/>
    <property type="project" value="GOC"/>
</dbReference>
<evidence type="ECO:0000256" key="4">
    <source>
        <dbReference type="ARBA" id="ARBA00023136"/>
    </source>
</evidence>
<evidence type="ECO:0000256" key="5">
    <source>
        <dbReference type="SAM" id="MobiDB-lite"/>
    </source>
</evidence>
<dbReference type="GO" id="GO:0055075">
    <property type="term" value="P:potassium ion homeostasis"/>
    <property type="evidence" value="ECO:0007669"/>
    <property type="project" value="TreeGrafter"/>
</dbReference>
<dbReference type="InterPro" id="IPR004842">
    <property type="entry name" value="SLC12A_fam"/>
</dbReference>
<dbReference type="Proteomes" id="UP000887565">
    <property type="component" value="Unplaced"/>
</dbReference>
<dbReference type="Gene3D" id="1.20.1740.10">
    <property type="entry name" value="Amino acid/polyamine transporter I"/>
    <property type="match status" value="1"/>
</dbReference>
<sequence>MEAEHFLTKNMDTEDTGKKQDPQDKKSTDRYVQADIATSFVILVGVFFPSVTGIMAGSNRSGNLRDASRSIPLGTISATTLTSIVYLLGTIMIAASVDEMFIRDKFGQSAFSALVVAELAVPHPMVVYVGSLIATTGAGMQSLT</sequence>
<evidence type="ECO:0000256" key="1">
    <source>
        <dbReference type="ARBA" id="ARBA00004141"/>
    </source>
</evidence>
<dbReference type="AlphaFoldDB" id="A0A915L7E7"/>
<feature type="transmembrane region" description="Helical" evidence="6">
    <location>
        <begin position="36"/>
        <end position="56"/>
    </location>
</feature>
<keyword evidence="3 6" id="KW-1133">Transmembrane helix</keyword>
<feature type="transmembrane region" description="Helical" evidence="6">
    <location>
        <begin position="76"/>
        <end position="97"/>
    </location>
</feature>
<accession>A0A915L7E7</accession>
<evidence type="ECO:0000256" key="3">
    <source>
        <dbReference type="ARBA" id="ARBA00022989"/>
    </source>
</evidence>
<reference evidence="9" key="1">
    <citation type="submission" date="2022-11" db="UniProtKB">
        <authorList>
            <consortium name="WormBaseParasite"/>
        </authorList>
    </citation>
    <scope>IDENTIFICATION</scope>
</reference>
<name>A0A915L7E7_ROMCU</name>
<dbReference type="Pfam" id="PF00324">
    <property type="entry name" value="AA_permease"/>
    <property type="match status" value="1"/>
</dbReference>
<keyword evidence="4 6" id="KW-0472">Membrane</keyword>
<evidence type="ECO:0000259" key="7">
    <source>
        <dbReference type="Pfam" id="PF00324"/>
    </source>
</evidence>
<keyword evidence="8" id="KW-1185">Reference proteome</keyword>
<evidence type="ECO:0000256" key="2">
    <source>
        <dbReference type="ARBA" id="ARBA00022692"/>
    </source>
</evidence>
<dbReference type="InterPro" id="IPR004841">
    <property type="entry name" value="AA-permease/SLC12A_dom"/>
</dbReference>